<gene>
    <name evidence="1" type="ORF">ACFQ2I_01735</name>
</gene>
<dbReference type="EMBL" id="JBHTJZ010000004">
    <property type="protein sequence ID" value="MFD0958104.1"/>
    <property type="molecule type" value="Genomic_DNA"/>
</dbReference>
<dbReference type="InterPro" id="IPR036188">
    <property type="entry name" value="FAD/NAD-bd_sf"/>
</dbReference>
<dbReference type="PANTHER" id="PTHR42716">
    <property type="entry name" value="L-ASPARTATE OXIDASE"/>
    <property type="match status" value="1"/>
</dbReference>
<evidence type="ECO:0000313" key="1">
    <source>
        <dbReference type="EMBL" id="MFD0958104.1"/>
    </source>
</evidence>
<keyword evidence="2" id="KW-1185">Reference proteome</keyword>
<dbReference type="GO" id="GO:0016491">
    <property type="term" value="F:oxidoreductase activity"/>
    <property type="evidence" value="ECO:0007669"/>
    <property type="project" value="UniProtKB-KW"/>
</dbReference>
<comment type="caution">
    <text evidence="1">The sequence shown here is derived from an EMBL/GenBank/DDBJ whole genome shotgun (WGS) entry which is preliminary data.</text>
</comment>
<reference evidence="2" key="1">
    <citation type="journal article" date="2019" name="Int. J. Syst. Evol. Microbiol.">
        <title>The Global Catalogue of Microorganisms (GCM) 10K type strain sequencing project: providing services to taxonomists for standard genome sequencing and annotation.</title>
        <authorList>
            <consortium name="The Broad Institute Genomics Platform"/>
            <consortium name="The Broad Institute Genome Sequencing Center for Infectious Disease"/>
            <person name="Wu L."/>
            <person name="Ma J."/>
        </authorList>
    </citation>
    <scope>NUCLEOTIDE SEQUENCE [LARGE SCALE GENOMIC DNA]</scope>
    <source>
        <strain evidence="2">CCUG 59129</strain>
    </source>
</reference>
<protein>
    <submittedName>
        <fullName evidence="1">FAD-dependent oxidoreductase</fullName>
        <ecNumber evidence="1">1.-.-.-</ecNumber>
    </submittedName>
</protein>
<accession>A0ABW3HKR9</accession>
<name>A0ABW3HKR9_9BACL</name>
<dbReference type="PROSITE" id="PS51257">
    <property type="entry name" value="PROKAR_LIPOPROTEIN"/>
    <property type="match status" value="1"/>
</dbReference>
<dbReference type="RefSeq" id="WP_377561747.1">
    <property type="nucleotide sequence ID" value="NZ_JBHTJZ010000004.1"/>
</dbReference>
<sequence>MNRNDRSEIAIIGGGVGGCAAAMAACRAGKRVVMTEETDWIGGQLTSQAVPPDEHPWIEQFGCTGSYRQYRNAVRDYYRRYMPLTPEARAKERLNPGNGVVSRLCHEPRTALAVLEQMLAPYVHTGQLVIMTHYKPVEADVDGDRIVSVTVEHVLTGSRHMLEAPYILDATESGDLLPLAGVEYVTGMESRAQTGEPHALPGEPDPMGMQALTHTYAIQYFEGEDHTIEKPEQYEFWRAYRNDEFWTGPLFSWIVPHFITLEPVVYPFFDEPGGLTSRWAYRRIVDKSNFLPGTYRSDIVSVNWPQNDYWLGSIIDVSEEERRKHLHNAKQLSLSLLYWMQTEAPRPDGGRGYPGIRLCKEALGTEDGLAKAPYIRESRRIKAEFTVLEQHISAEIRGDQGAEQFEDTVGVGAYRIDLHPRLGGRGYLDMSSYPFQIPLGSLIPVRMNNLIPACKNIGVTHISNGCYRLHPVEWNIGEAAGALAAYCLDREAQPREVRHNRELLKGLQERLEQDGVELHWPSVKAL</sequence>
<dbReference type="SUPFAM" id="SSF51905">
    <property type="entry name" value="FAD/NAD(P)-binding domain"/>
    <property type="match status" value="1"/>
</dbReference>
<proteinExistence type="predicted"/>
<evidence type="ECO:0000313" key="2">
    <source>
        <dbReference type="Proteomes" id="UP001596989"/>
    </source>
</evidence>
<dbReference type="InterPro" id="IPR005288">
    <property type="entry name" value="NadB"/>
</dbReference>
<dbReference type="Pfam" id="PF12831">
    <property type="entry name" value="FAD_oxidored"/>
    <property type="match status" value="1"/>
</dbReference>
<dbReference type="EC" id="1.-.-.-" evidence="1"/>
<organism evidence="1 2">
    <name type="scientific">Paenibacillus chungangensis</name>
    <dbReference type="NCBI Taxonomy" id="696535"/>
    <lineage>
        <taxon>Bacteria</taxon>
        <taxon>Bacillati</taxon>
        <taxon>Bacillota</taxon>
        <taxon>Bacilli</taxon>
        <taxon>Bacillales</taxon>
        <taxon>Paenibacillaceae</taxon>
        <taxon>Paenibacillus</taxon>
    </lineage>
</organism>
<dbReference type="PANTHER" id="PTHR42716:SF1">
    <property type="entry name" value="SLL0471 PROTEIN"/>
    <property type="match status" value="1"/>
</dbReference>
<dbReference type="Proteomes" id="UP001596989">
    <property type="component" value="Unassembled WGS sequence"/>
</dbReference>
<dbReference type="Gene3D" id="3.50.50.60">
    <property type="entry name" value="FAD/NAD(P)-binding domain"/>
    <property type="match status" value="1"/>
</dbReference>
<keyword evidence="1" id="KW-0560">Oxidoreductase</keyword>